<gene>
    <name evidence="2" type="ORF">GPY61_15695</name>
</gene>
<accession>A0A7X3G0F4</accession>
<comment type="caution">
    <text evidence="2">The sequence shown here is derived from an EMBL/GenBank/DDBJ whole genome shotgun (WGS) entry which is preliminary data.</text>
</comment>
<keyword evidence="1" id="KW-0732">Signal</keyword>
<evidence type="ECO:0000256" key="1">
    <source>
        <dbReference type="SAM" id="SignalP"/>
    </source>
</evidence>
<dbReference type="EMBL" id="WSES01000004">
    <property type="protein sequence ID" value="MVW61373.1"/>
    <property type="molecule type" value="Genomic_DNA"/>
</dbReference>
<dbReference type="Proteomes" id="UP000443353">
    <property type="component" value="Unassembled WGS sequence"/>
</dbReference>
<dbReference type="AlphaFoldDB" id="A0A7X3G0F4"/>
<protein>
    <submittedName>
        <fullName evidence="2">Transcriptional regulator</fullName>
    </submittedName>
</protein>
<evidence type="ECO:0000313" key="2">
    <source>
        <dbReference type="EMBL" id="MVW61373.1"/>
    </source>
</evidence>
<name>A0A7X3G0F4_9BURK</name>
<feature type="signal peptide" evidence="1">
    <location>
        <begin position="1"/>
        <end position="20"/>
    </location>
</feature>
<keyword evidence="3" id="KW-1185">Reference proteome</keyword>
<dbReference type="RefSeq" id="WP_056124434.1">
    <property type="nucleotide sequence ID" value="NZ_WSES01000004.1"/>
</dbReference>
<evidence type="ECO:0000313" key="3">
    <source>
        <dbReference type="Proteomes" id="UP000443353"/>
    </source>
</evidence>
<feature type="chain" id="PRO_5031547083" evidence="1">
    <location>
        <begin position="21"/>
        <end position="187"/>
    </location>
</feature>
<reference evidence="2 3" key="1">
    <citation type="submission" date="2019-12" db="EMBL/GenBank/DDBJ databases">
        <authorList>
            <person name="Li C."/>
            <person name="Zhao J."/>
        </authorList>
    </citation>
    <scope>NUCLEOTIDE SEQUENCE [LARGE SCALE GENOMIC DNA]</scope>
    <source>
        <strain evidence="2 3">NEAU-DD11</strain>
    </source>
</reference>
<organism evidence="2 3">
    <name type="scientific">Massilia cellulosiltytica</name>
    <dbReference type="NCBI Taxonomy" id="2683234"/>
    <lineage>
        <taxon>Bacteria</taxon>
        <taxon>Pseudomonadati</taxon>
        <taxon>Pseudomonadota</taxon>
        <taxon>Betaproteobacteria</taxon>
        <taxon>Burkholderiales</taxon>
        <taxon>Oxalobacteraceae</taxon>
        <taxon>Telluria group</taxon>
        <taxon>Massilia</taxon>
    </lineage>
</organism>
<sequence>MKPHYILAAAAAATTVLALAATPAPLPPNWHVTGANPDKFTAGVDTSPEGRGAKFLRSKTNDPKAWAALVQPVQAQRYLGQRVRFRARLRTEAISDWAGLWMRVDTHEGKSVAFYNTKSQPLKGTTGWQERSVVLDVPDNAALIVFGAIGGGTGQVWMEPVAFETVGRDVPVDHMPPQAAIPTTPTL</sequence>
<proteinExistence type="predicted"/>
<dbReference type="Gene3D" id="2.60.120.260">
    <property type="entry name" value="Galactose-binding domain-like"/>
    <property type="match status" value="1"/>
</dbReference>